<comment type="caution">
    <text evidence="2">The sequence shown here is derived from an EMBL/GenBank/DDBJ whole genome shotgun (WGS) entry which is preliminary data.</text>
</comment>
<dbReference type="RefSeq" id="WP_068905379.1">
    <property type="nucleotide sequence ID" value="NZ_JBHUIF010000007.1"/>
</dbReference>
<evidence type="ECO:0000256" key="1">
    <source>
        <dbReference type="SAM" id="MobiDB-lite"/>
    </source>
</evidence>
<sequence length="258" mass="27414">MKKLALIISTALMVTACGGDGDEGENKKASSPGTKSLTTVTDTSLENLYSNTGDVDASVTGQLLQGVISGLQGGFTNENINGLADAQNNGQQTQSIPCNDGNGELVLTFSADENQATGSVEINECNVSDDPNVIANGRFNLSMRVESESFKFHYSGDLDVTDRNRAETIFAIDNLEATMNSEESTMSSTVTSGGQTHKIMSSTHNTYPIKEQLRIEGAGSSWIEIVREGDSNDELSTCSVSKSDNLTISDDEACDLLD</sequence>
<reference evidence="2 3" key="1">
    <citation type="submission" date="2016-05" db="EMBL/GenBank/DDBJ databases">
        <title>Genomic Taxonomy of the Vibrionaceae.</title>
        <authorList>
            <person name="Gomez-Gil B."/>
            <person name="Enciso-Ibarra J."/>
        </authorList>
    </citation>
    <scope>NUCLEOTIDE SEQUENCE [LARGE SCALE GENOMIC DNA]</scope>
    <source>
        <strain evidence="2 3">CAIM 1920</strain>
    </source>
</reference>
<dbReference type="PROSITE" id="PS51257">
    <property type="entry name" value="PROKAR_LIPOPROTEIN"/>
    <property type="match status" value="1"/>
</dbReference>
<evidence type="ECO:0000313" key="3">
    <source>
        <dbReference type="Proteomes" id="UP000094936"/>
    </source>
</evidence>
<dbReference type="STRING" id="1080227.A8L45_21340"/>
<name>A0A1C3E9K5_9GAMM</name>
<organism evidence="2 3">
    <name type="scientific">Veronia pacifica</name>
    <dbReference type="NCBI Taxonomy" id="1080227"/>
    <lineage>
        <taxon>Bacteria</taxon>
        <taxon>Pseudomonadati</taxon>
        <taxon>Pseudomonadota</taxon>
        <taxon>Gammaproteobacteria</taxon>
        <taxon>Vibrionales</taxon>
        <taxon>Vibrionaceae</taxon>
        <taxon>Veronia</taxon>
    </lineage>
</organism>
<feature type="compositionally biased region" description="Polar residues" evidence="1">
    <location>
        <begin position="29"/>
        <end position="38"/>
    </location>
</feature>
<dbReference type="EMBL" id="LYBM01000060">
    <property type="protein sequence ID" value="ODA29904.1"/>
    <property type="molecule type" value="Genomic_DNA"/>
</dbReference>
<evidence type="ECO:0008006" key="4">
    <source>
        <dbReference type="Google" id="ProtNLM"/>
    </source>
</evidence>
<protein>
    <recommendedName>
        <fullName evidence="4">Lipoprotein</fullName>
    </recommendedName>
</protein>
<proteinExistence type="predicted"/>
<dbReference type="AlphaFoldDB" id="A0A1C3E9K5"/>
<gene>
    <name evidence="2" type="ORF">A8L45_21340</name>
</gene>
<dbReference type="Proteomes" id="UP000094936">
    <property type="component" value="Unassembled WGS sequence"/>
</dbReference>
<feature type="region of interest" description="Disordered" evidence="1">
    <location>
        <begin position="19"/>
        <end position="38"/>
    </location>
</feature>
<accession>A0A1C3E9K5</accession>
<keyword evidence="3" id="KW-1185">Reference proteome</keyword>
<evidence type="ECO:0000313" key="2">
    <source>
        <dbReference type="EMBL" id="ODA29904.1"/>
    </source>
</evidence>